<dbReference type="PANTHER" id="PTHR19308">
    <property type="entry name" value="PHOSPHATIDYLCHOLINE TRANSFER PROTEIN"/>
    <property type="match status" value="1"/>
</dbReference>
<feature type="compositionally biased region" description="Low complexity" evidence="1">
    <location>
        <begin position="54"/>
        <end position="70"/>
    </location>
</feature>
<feature type="compositionally biased region" description="Polar residues" evidence="1">
    <location>
        <begin position="301"/>
        <end position="318"/>
    </location>
</feature>
<comment type="caution">
    <text evidence="3">The sequence shown here is derived from an EMBL/GenBank/DDBJ whole genome shotgun (WGS) entry which is preliminary data.</text>
</comment>
<reference evidence="3 4" key="1">
    <citation type="submission" date="2018-05" db="EMBL/GenBank/DDBJ databases">
        <title>Genome sequencing and assembly of the regulated plant pathogen Lachnellula willkommii and related sister species for the development of diagnostic species identification markers.</title>
        <authorList>
            <person name="Giroux E."/>
            <person name="Bilodeau G."/>
        </authorList>
    </citation>
    <scope>NUCLEOTIDE SEQUENCE [LARGE SCALE GENOMIC DNA]</scope>
    <source>
        <strain evidence="3 4">CBS 185.66</strain>
    </source>
</reference>
<dbReference type="SUPFAM" id="SSF55961">
    <property type="entry name" value="Bet v1-like"/>
    <property type="match status" value="1"/>
</dbReference>
<dbReference type="Proteomes" id="UP000431533">
    <property type="component" value="Unassembled WGS sequence"/>
</dbReference>
<feature type="compositionally biased region" description="Basic and acidic residues" evidence="1">
    <location>
        <begin position="559"/>
        <end position="650"/>
    </location>
</feature>
<name>A0A8H8QVH1_9HELO</name>
<proteinExistence type="predicted"/>
<dbReference type="InterPro" id="IPR023393">
    <property type="entry name" value="START-like_dom_sf"/>
</dbReference>
<dbReference type="InterPro" id="IPR051213">
    <property type="entry name" value="START_lipid_transfer"/>
</dbReference>
<dbReference type="Pfam" id="PF11274">
    <property type="entry name" value="DUF3074"/>
    <property type="match status" value="1"/>
</dbReference>
<sequence length="756" mass="82630">MAALHDALKTLGPLNYEETPLDDLAPFLSSAFGAAQIIVDSVPIAPASSPPSSPQSRSRSASSASDISVSNARAPPPEKEVEALQKEWKSVKMNAKDNPLGMSVYKLGGKDGKGSWFARRSVHEGLGFSKWKRGLEREFPETMKVQGGPGEGNIRGIGGEKRVAFKEVEGVGKVEVYLLSAQFPGPTTPRDFVTMFITSDQALQDKSGEEVPRHFMVISRPCIHPETPPRDGYIRGQYESVEFIREIPLNKGPQKAASTTNLETHDRRRNRSVSTLEREVVLRNSNSQHPAPTSEHGENPLNGSQSDTDLRPTSSDSSGRARGKTISFDRSRGPGAKGEVMDIPRDDDEDECNPIEWIMITRSDPGGSVPRFLIDRGTPGGIVADASKFLDWACAKGIQDLESDEDEEIEKGKGDNEEPEQKAYKHEHHHNHEKDLYNWQTNGHLAGIDEVATPAEEKSLAPEQISTDGNGIYTTVAGAAGLAGGYIASHTPAIISDHLTHVPEEPHGIKSSPPRHDSVSSVSSVSSEGSFASALDRRATNETADGASPRMSVSTGLTAHDKELQKLEEKKRKLDEKLSLAREKEKSKKSEDTAKEEEAIRKAQEKHEREVKKQEEKYKREVEKLERKKEKEAQKAEEKKRKAAEKDDKIRMARELEEAKAEVELLRKEKEILRNQVGDLQAENTALAATMGKLGGGDEILKFVREGVDKGGRLRASSLRSSRAGSSSAKSIKAGSSSKEKEISPSILSAESGGPS</sequence>
<dbReference type="InterPro" id="IPR024500">
    <property type="entry name" value="DUF3074"/>
</dbReference>
<feature type="region of interest" description="Disordered" evidence="1">
    <location>
        <begin position="45"/>
        <end position="80"/>
    </location>
</feature>
<dbReference type="AlphaFoldDB" id="A0A8H8QVH1"/>
<dbReference type="GeneID" id="41988491"/>
<feature type="compositionally biased region" description="Low complexity" evidence="1">
    <location>
        <begin position="714"/>
        <end position="737"/>
    </location>
</feature>
<gene>
    <name evidence="3" type="ORF">LHYA1_G008293</name>
</gene>
<feature type="domain" description="DUF3074" evidence="2">
    <location>
        <begin position="116"/>
        <end position="393"/>
    </location>
</feature>
<evidence type="ECO:0000256" key="1">
    <source>
        <dbReference type="SAM" id="MobiDB-lite"/>
    </source>
</evidence>
<protein>
    <submittedName>
        <fullName evidence="3">Reticulocyte-binding protein 2-like protein</fullName>
    </submittedName>
</protein>
<dbReference type="RefSeq" id="XP_031002351.1">
    <property type="nucleotide sequence ID" value="XM_031153213.1"/>
</dbReference>
<feature type="region of interest" description="Disordered" evidence="1">
    <location>
        <begin position="245"/>
        <end position="350"/>
    </location>
</feature>
<evidence type="ECO:0000313" key="4">
    <source>
        <dbReference type="Proteomes" id="UP000431533"/>
    </source>
</evidence>
<accession>A0A8H8QVH1</accession>
<organism evidence="3 4">
    <name type="scientific">Lachnellula hyalina</name>
    <dbReference type="NCBI Taxonomy" id="1316788"/>
    <lineage>
        <taxon>Eukaryota</taxon>
        <taxon>Fungi</taxon>
        <taxon>Dikarya</taxon>
        <taxon>Ascomycota</taxon>
        <taxon>Pezizomycotina</taxon>
        <taxon>Leotiomycetes</taxon>
        <taxon>Helotiales</taxon>
        <taxon>Lachnaceae</taxon>
        <taxon>Lachnellula</taxon>
    </lineage>
</organism>
<feature type="region of interest" description="Disordered" evidence="1">
    <location>
        <begin position="503"/>
        <end position="650"/>
    </location>
</feature>
<dbReference type="PANTHER" id="PTHR19308:SF14">
    <property type="entry name" value="START DOMAIN-CONTAINING PROTEIN"/>
    <property type="match status" value="1"/>
</dbReference>
<feature type="region of interest" description="Disordered" evidence="1">
    <location>
        <begin position="401"/>
        <end position="422"/>
    </location>
</feature>
<feature type="region of interest" description="Disordered" evidence="1">
    <location>
        <begin position="712"/>
        <end position="756"/>
    </location>
</feature>
<dbReference type="Gene3D" id="3.30.530.20">
    <property type="match status" value="1"/>
</dbReference>
<evidence type="ECO:0000259" key="2">
    <source>
        <dbReference type="Pfam" id="PF11274"/>
    </source>
</evidence>
<feature type="compositionally biased region" description="Basic and acidic residues" evidence="1">
    <location>
        <begin position="503"/>
        <end position="518"/>
    </location>
</feature>
<dbReference type="EMBL" id="QGMH01000173">
    <property type="protein sequence ID" value="TVY23563.1"/>
    <property type="molecule type" value="Genomic_DNA"/>
</dbReference>
<feature type="compositionally biased region" description="Basic and acidic residues" evidence="1">
    <location>
        <begin position="410"/>
        <end position="422"/>
    </location>
</feature>
<dbReference type="OrthoDB" id="5403181at2759"/>
<evidence type="ECO:0000313" key="3">
    <source>
        <dbReference type="EMBL" id="TVY23563.1"/>
    </source>
</evidence>
<keyword evidence="4" id="KW-1185">Reference proteome</keyword>